<dbReference type="InterPro" id="IPR050602">
    <property type="entry name" value="Malonyl-ACP_OMT"/>
</dbReference>
<evidence type="ECO:0000256" key="1">
    <source>
        <dbReference type="ARBA" id="ARBA00022603"/>
    </source>
</evidence>
<feature type="compositionally biased region" description="Pro residues" evidence="3">
    <location>
        <begin position="11"/>
        <end position="23"/>
    </location>
</feature>
<dbReference type="InterPro" id="IPR029063">
    <property type="entry name" value="SAM-dependent_MTases_sf"/>
</dbReference>
<dbReference type="EMBL" id="VJNA01000008">
    <property type="protein sequence ID" value="TSE25998.1"/>
    <property type="molecule type" value="Genomic_DNA"/>
</dbReference>
<dbReference type="Gene3D" id="3.40.50.150">
    <property type="entry name" value="Vaccinia Virus protein VP39"/>
    <property type="match status" value="1"/>
</dbReference>
<name>A0A554WQZ5_9BURK</name>
<dbReference type="GO" id="GO:0032259">
    <property type="term" value="P:methylation"/>
    <property type="evidence" value="ECO:0007669"/>
    <property type="project" value="UniProtKB-KW"/>
</dbReference>
<keyword evidence="2 4" id="KW-0808">Transferase</keyword>
<feature type="compositionally biased region" description="Low complexity" evidence="3">
    <location>
        <begin position="1"/>
        <end position="10"/>
    </location>
</feature>
<evidence type="ECO:0000256" key="2">
    <source>
        <dbReference type="ARBA" id="ARBA00022679"/>
    </source>
</evidence>
<keyword evidence="5" id="KW-1185">Reference proteome</keyword>
<organism evidence="4 5">
    <name type="scientific">Tepidimonas aquatica</name>
    <dbReference type="NCBI Taxonomy" id="247482"/>
    <lineage>
        <taxon>Bacteria</taxon>
        <taxon>Pseudomonadati</taxon>
        <taxon>Pseudomonadota</taxon>
        <taxon>Betaproteobacteria</taxon>
        <taxon>Burkholderiales</taxon>
        <taxon>Tepidimonas</taxon>
    </lineage>
</organism>
<dbReference type="Proteomes" id="UP000318554">
    <property type="component" value="Unassembled WGS sequence"/>
</dbReference>
<evidence type="ECO:0000256" key="3">
    <source>
        <dbReference type="SAM" id="MobiDB-lite"/>
    </source>
</evidence>
<reference evidence="4 5" key="1">
    <citation type="submission" date="2019-07" db="EMBL/GenBank/DDBJ databases">
        <title>Tepidimonas aquatica CLN-1 draft genome.</title>
        <authorList>
            <person name="Da Costa M.S."/>
            <person name="Froufe H.J.C."/>
            <person name="Egas C."/>
            <person name="Albuquerque L."/>
        </authorList>
    </citation>
    <scope>NUCLEOTIDE SEQUENCE [LARGE SCALE GENOMIC DNA]</scope>
    <source>
        <strain evidence="4 5">CLN-1</strain>
    </source>
</reference>
<dbReference type="SUPFAM" id="SSF53335">
    <property type="entry name" value="S-adenosyl-L-methionine-dependent methyltransferases"/>
    <property type="match status" value="1"/>
</dbReference>
<evidence type="ECO:0000313" key="5">
    <source>
        <dbReference type="Proteomes" id="UP000318554"/>
    </source>
</evidence>
<evidence type="ECO:0000313" key="4">
    <source>
        <dbReference type="EMBL" id="TSE25998.1"/>
    </source>
</evidence>
<dbReference type="GO" id="GO:0008168">
    <property type="term" value="F:methyltransferase activity"/>
    <property type="evidence" value="ECO:0007669"/>
    <property type="project" value="UniProtKB-KW"/>
</dbReference>
<sequence>MACHYTAAPMASPPPSTPRPPGLDPVAAARWLRRVPSSSPWLHEWVGQRMAERLDWIRRQPRHWVSWSPLLAGEAAHRLVARRYPQASVWLAGELAAATAARWSAGAQPRRRWPWLRAAATPTAAEPRVAPDGAVPCAVDMVWANMLLHAAPEPRALLMQWRDWLAVDGFVMLSCLGPDTARELRALHAAHGWPAPAADYVDMHDWGDLLVEVGFAEPVMDMERVTLTYPDAERLLADLRQWGRNWHPGRHPTLRGRGWRQGWLQTVQQKLPRNEQGHLLLTVEVIYGHAWRPADRTADGVVRVPLQRLRDQLQQRRPG</sequence>
<dbReference type="PANTHER" id="PTHR13090:SF1">
    <property type="entry name" value="ARGININE-HYDROXYLASE NDUFAF5, MITOCHONDRIAL"/>
    <property type="match status" value="1"/>
</dbReference>
<comment type="caution">
    <text evidence="4">The sequence shown here is derived from an EMBL/GenBank/DDBJ whole genome shotgun (WGS) entry which is preliminary data.</text>
</comment>
<feature type="region of interest" description="Disordered" evidence="3">
    <location>
        <begin position="1"/>
        <end position="24"/>
    </location>
</feature>
<dbReference type="PANTHER" id="PTHR13090">
    <property type="entry name" value="ARGININE-HYDROXYLASE NDUFAF5, MITOCHONDRIAL"/>
    <property type="match status" value="1"/>
</dbReference>
<protein>
    <submittedName>
        <fullName evidence="4">BioC: malonyl-acyl carrier protein O-methyltransferase BioC</fullName>
    </submittedName>
</protein>
<proteinExistence type="predicted"/>
<gene>
    <name evidence="4" type="ORF">Taqua_00844</name>
</gene>
<accession>A0A554WQZ5</accession>
<keyword evidence="1 4" id="KW-0489">Methyltransferase</keyword>
<dbReference type="AlphaFoldDB" id="A0A554WQZ5"/>